<dbReference type="AlphaFoldDB" id="E6MJE5"/>
<protein>
    <recommendedName>
        <fullName evidence="5">DUF2089 family protein</fullName>
    </recommendedName>
</protein>
<dbReference type="InterPro" id="IPR053959">
    <property type="entry name" value="YvlB/LiaX_N"/>
</dbReference>
<name>E6MJE5_9FIRM</name>
<dbReference type="RefSeq" id="WP_006599552.1">
    <property type="nucleotide sequence ID" value="NZ_GL622359.1"/>
</dbReference>
<dbReference type="Pfam" id="PF22746">
    <property type="entry name" value="SHOCT-like_DUF2089-C"/>
    <property type="match status" value="1"/>
</dbReference>
<dbReference type="Pfam" id="PF09862">
    <property type="entry name" value="DUF2089"/>
    <property type="match status" value="1"/>
</dbReference>
<dbReference type="InterPro" id="IPR018658">
    <property type="entry name" value="DUF2089"/>
</dbReference>
<keyword evidence="4" id="KW-1185">Reference proteome</keyword>
<accession>E6MJE5</accession>
<evidence type="ECO:0000313" key="3">
    <source>
        <dbReference type="EMBL" id="EFV00822.1"/>
    </source>
</evidence>
<evidence type="ECO:0000313" key="4">
    <source>
        <dbReference type="Proteomes" id="UP000004754"/>
    </source>
</evidence>
<evidence type="ECO:0000259" key="2">
    <source>
        <dbReference type="Pfam" id="PF22746"/>
    </source>
</evidence>
<gene>
    <name evidence="3" type="ORF">HMP0721_2130</name>
</gene>
<reference evidence="3 4" key="1">
    <citation type="submission" date="2010-12" db="EMBL/GenBank/DDBJ databases">
        <authorList>
            <person name="Muzny D."/>
            <person name="Qin X."/>
            <person name="Deng J."/>
            <person name="Jiang H."/>
            <person name="Liu Y."/>
            <person name="Qu J."/>
            <person name="Song X.-Z."/>
            <person name="Zhang L."/>
            <person name="Thornton R."/>
            <person name="Coyle M."/>
            <person name="Francisco L."/>
            <person name="Jackson L."/>
            <person name="Javaid M."/>
            <person name="Korchina V."/>
            <person name="Kovar C."/>
            <person name="Mata R."/>
            <person name="Mathew T."/>
            <person name="Ngo R."/>
            <person name="Nguyen L."/>
            <person name="Nguyen N."/>
            <person name="Okwuonu G."/>
            <person name="Ongeri F."/>
            <person name="Pham C."/>
            <person name="Simmons D."/>
            <person name="Wilczek-Boney K."/>
            <person name="Hale W."/>
            <person name="Jakkamsetti A."/>
            <person name="Pham P."/>
            <person name="Ruth R."/>
            <person name="San Lucas F."/>
            <person name="Warren J."/>
            <person name="Zhang J."/>
            <person name="Zhao Z."/>
            <person name="Zhou C."/>
            <person name="Zhu D."/>
            <person name="Lee S."/>
            <person name="Bess C."/>
            <person name="Blankenburg K."/>
            <person name="Forbes L."/>
            <person name="Fu Q."/>
            <person name="Gubbala S."/>
            <person name="Hirani K."/>
            <person name="Jayaseelan J.C."/>
            <person name="Lara F."/>
            <person name="Munidasa M."/>
            <person name="Palculict T."/>
            <person name="Patil S."/>
            <person name="Pu L.-L."/>
            <person name="Saada N."/>
            <person name="Tang L."/>
            <person name="Weissenberger G."/>
            <person name="Zhu Y."/>
            <person name="Hemphill L."/>
            <person name="Shang Y."/>
            <person name="Youmans B."/>
            <person name="Ayvaz T."/>
            <person name="Ross M."/>
            <person name="Santibanez J."/>
            <person name="Aqrawi P."/>
            <person name="Gross S."/>
            <person name="Joshi V."/>
            <person name="Fowler G."/>
            <person name="Nazareth L."/>
            <person name="Reid J."/>
            <person name="Worley K."/>
            <person name="Petrosino J."/>
            <person name="Highlander S."/>
            <person name="Gibbs R."/>
        </authorList>
    </citation>
    <scope>NUCLEOTIDE SEQUENCE [LARGE SCALE GENOMIC DNA]</scope>
    <source>
        <strain evidence="3 4">ATCC 23263</strain>
    </source>
</reference>
<feature type="domain" description="YvlB/LiaX N-terminal" evidence="2">
    <location>
        <begin position="75"/>
        <end position="104"/>
    </location>
</feature>
<evidence type="ECO:0008006" key="5">
    <source>
        <dbReference type="Google" id="ProtNLM"/>
    </source>
</evidence>
<proteinExistence type="predicted"/>
<dbReference type="STRING" id="887929.HMP0721_2130"/>
<dbReference type="EMBL" id="AEQN01000027">
    <property type="protein sequence ID" value="EFV00822.1"/>
    <property type="molecule type" value="Genomic_DNA"/>
</dbReference>
<sequence length="109" mass="12613">MVNRKEAMDVTSDDFPVWLNELDEEDFEFVRQFILCSGSLKSMAQHYEVSYPTIRLRIDRLIQKVAGVRSGEDRFVSLIKDMALEGEMSYEAAKKLISSYKKTGRRQGL</sequence>
<organism evidence="3 4">
    <name type="scientific">Pseudoramibacter alactolyticus ATCC 23263</name>
    <dbReference type="NCBI Taxonomy" id="887929"/>
    <lineage>
        <taxon>Bacteria</taxon>
        <taxon>Bacillati</taxon>
        <taxon>Bacillota</taxon>
        <taxon>Clostridia</taxon>
        <taxon>Eubacteriales</taxon>
        <taxon>Eubacteriaceae</taxon>
        <taxon>Pseudoramibacter</taxon>
    </lineage>
</organism>
<dbReference type="HOGENOM" id="CLU_132137_1_0_9"/>
<feature type="domain" description="DUF2089" evidence="1">
    <location>
        <begin position="22"/>
        <end position="65"/>
    </location>
</feature>
<evidence type="ECO:0000259" key="1">
    <source>
        <dbReference type="Pfam" id="PF09862"/>
    </source>
</evidence>
<dbReference type="eggNOG" id="COG3877">
    <property type="taxonomic scope" value="Bacteria"/>
</dbReference>
<dbReference type="Proteomes" id="UP000004754">
    <property type="component" value="Unassembled WGS sequence"/>
</dbReference>
<comment type="caution">
    <text evidence="3">The sequence shown here is derived from an EMBL/GenBank/DDBJ whole genome shotgun (WGS) entry which is preliminary data.</text>
</comment>